<dbReference type="RefSeq" id="WP_184294332.1">
    <property type="nucleotide sequence ID" value="NZ_JACHXO010000002.1"/>
</dbReference>
<keyword evidence="2" id="KW-0732">Signal</keyword>
<dbReference type="EMBL" id="JACHXO010000002">
    <property type="protein sequence ID" value="MBB3194044.1"/>
    <property type="molecule type" value="Genomic_DNA"/>
</dbReference>
<dbReference type="Proteomes" id="UP000574369">
    <property type="component" value="Unassembled WGS sequence"/>
</dbReference>
<keyword evidence="4" id="KW-1185">Reference proteome</keyword>
<evidence type="ECO:0000313" key="4">
    <source>
        <dbReference type="Proteomes" id="UP000574369"/>
    </source>
</evidence>
<comment type="caution">
    <text evidence="3">The sequence shown here is derived from an EMBL/GenBank/DDBJ whole genome shotgun (WGS) entry which is preliminary data.</text>
</comment>
<evidence type="ECO:0008006" key="5">
    <source>
        <dbReference type="Google" id="ProtNLM"/>
    </source>
</evidence>
<feature type="chain" id="PRO_5046146594" description="C-type lysozyme inhibitor domain-containing protein" evidence="2">
    <location>
        <begin position="37"/>
        <end position="206"/>
    </location>
</feature>
<evidence type="ECO:0000256" key="1">
    <source>
        <dbReference type="SAM" id="MobiDB-lite"/>
    </source>
</evidence>
<protein>
    <recommendedName>
        <fullName evidence="5">C-type lysozyme inhibitor domain-containing protein</fullName>
    </recommendedName>
</protein>
<feature type="region of interest" description="Disordered" evidence="1">
    <location>
        <begin position="183"/>
        <end position="206"/>
    </location>
</feature>
<feature type="signal peptide" evidence="2">
    <location>
        <begin position="1"/>
        <end position="36"/>
    </location>
</feature>
<organism evidence="3 4">
    <name type="scientific">Roseateles terrae</name>
    <dbReference type="NCBI Taxonomy" id="431060"/>
    <lineage>
        <taxon>Bacteria</taxon>
        <taxon>Pseudomonadati</taxon>
        <taxon>Pseudomonadota</taxon>
        <taxon>Betaproteobacteria</taxon>
        <taxon>Burkholderiales</taxon>
        <taxon>Sphaerotilaceae</taxon>
        <taxon>Roseateles</taxon>
    </lineage>
</organism>
<evidence type="ECO:0000256" key="2">
    <source>
        <dbReference type="SAM" id="SignalP"/>
    </source>
</evidence>
<accession>A0ABR6GPJ3</accession>
<name>A0ABR6GPJ3_9BURK</name>
<proteinExistence type="predicted"/>
<evidence type="ECO:0000313" key="3">
    <source>
        <dbReference type="EMBL" id="MBB3194044.1"/>
    </source>
</evidence>
<gene>
    <name evidence="3" type="ORF">FHS28_001429</name>
</gene>
<sequence length="206" mass="22071">MPHSSDLRSRFQGGLHPVRRGLTLTLMMAAATAVQAAGAPPTLCNAQEEVQFSCSTGAKTVSLCASPSSGTIDALTYRYGVPGKVEMEYAATKANGQVFFATVMPAAPDAQVSQVWFDKGNTRYLMTECTGGECVKPAGLAVLRGDKVLMNARCVRDPANDLAWFNTRLVEFGNDASQVKSSTPLLRSEETDNNISELYKTGKAPR</sequence>
<reference evidence="3 4" key="1">
    <citation type="submission" date="2020-08" db="EMBL/GenBank/DDBJ databases">
        <title>Genomic Encyclopedia of Type Strains, Phase III (KMG-III): the genomes of soil and plant-associated and newly described type strains.</title>
        <authorList>
            <person name="Whitman W."/>
        </authorList>
    </citation>
    <scope>NUCLEOTIDE SEQUENCE [LARGE SCALE GENOMIC DNA]</scope>
    <source>
        <strain evidence="3 4">CECT 7247</strain>
    </source>
</reference>